<dbReference type="PROSITE" id="PS50949">
    <property type="entry name" value="HTH_GNTR"/>
    <property type="match status" value="1"/>
</dbReference>
<feature type="domain" description="HTH gntR-type" evidence="5">
    <location>
        <begin position="21"/>
        <end position="88"/>
    </location>
</feature>
<dbReference type="SUPFAM" id="SSF46785">
    <property type="entry name" value="Winged helix' DNA-binding domain"/>
    <property type="match status" value="1"/>
</dbReference>
<evidence type="ECO:0000313" key="7">
    <source>
        <dbReference type="Proteomes" id="UP000028302"/>
    </source>
</evidence>
<dbReference type="Pfam" id="PF00392">
    <property type="entry name" value="GntR"/>
    <property type="match status" value="1"/>
</dbReference>
<evidence type="ECO:0000256" key="3">
    <source>
        <dbReference type="ARBA" id="ARBA00023163"/>
    </source>
</evidence>
<accession>A0A084IPJ8</accession>
<dbReference type="eggNOG" id="COG1802">
    <property type="taxonomic scope" value="Bacteria"/>
</dbReference>
<dbReference type="PANTHER" id="PTHR43537:SF49">
    <property type="entry name" value="TRANSCRIPTIONAL REGULATORY PROTEIN"/>
    <property type="match status" value="1"/>
</dbReference>
<dbReference type="STRING" id="1304275.C41B8_03416"/>
<keyword evidence="7" id="KW-1185">Reference proteome</keyword>
<reference evidence="6 7" key="1">
    <citation type="submission" date="2013-03" db="EMBL/GenBank/DDBJ databases">
        <title>Salinisphaera hydrothermalis C41B8 Genome Sequencing.</title>
        <authorList>
            <person name="Li C."/>
            <person name="Lai Q."/>
            <person name="Shao Z."/>
        </authorList>
    </citation>
    <scope>NUCLEOTIDE SEQUENCE [LARGE SCALE GENOMIC DNA]</scope>
    <source>
        <strain evidence="6 7">C41B8</strain>
    </source>
</reference>
<gene>
    <name evidence="6" type="ORF">C41B8_03416</name>
</gene>
<dbReference type="InterPro" id="IPR011711">
    <property type="entry name" value="GntR_C"/>
</dbReference>
<dbReference type="Pfam" id="PF07729">
    <property type="entry name" value="FCD"/>
    <property type="match status" value="1"/>
</dbReference>
<dbReference type="InterPro" id="IPR000524">
    <property type="entry name" value="Tscrpt_reg_HTH_GntR"/>
</dbReference>
<proteinExistence type="predicted"/>
<evidence type="ECO:0000256" key="4">
    <source>
        <dbReference type="SAM" id="MobiDB-lite"/>
    </source>
</evidence>
<dbReference type="InterPro" id="IPR036390">
    <property type="entry name" value="WH_DNA-bd_sf"/>
</dbReference>
<name>A0A084IPJ8_SALHC</name>
<keyword evidence="3" id="KW-0804">Transcription</keyword>
<dbReference type="AlphaFoldDB" id="A0A084IPJ8"/>
<dbReference type="OrthoDB" id="9799812at2"/>
<protein>
    <submittedName>
        <fullName evidence="6">Transcriptional regulator</fullName>
    </submittedName>
</protein>
<comment type="caution">
    <text evidence="6">The sequence shown here is derived from an EMBL/GenBank/DDBJ whole genome shotgun (WGS) entry which is preliminary data.</text>
</comment>
<evidence type="ECO:0000313" key="6">
    <source>
        <dbReference type="EMBL" id="KEZ78632.1"/>
    </source>
</evidence>
<dbReference type="EMBL" id="APNK01000003">
    <property type="protein sequence ID" value="KEZ78632.1"/>
    <property type="molecule type" value="Genomic_DNA"/>
</dbReference>
<evidence type="ECO:0000259" key="5">
    <source>
        <dbReference type="PROSITE" id="PS50949"/>
    </source>
</evidence>
<dbReference type="InterPro" id="IPR008920">
    <property type="entry name" value="TF_FadR/GntR_C"/>
</dbReference>
<dbReference type="InterPro" id="IPR036388">
    <property type="entry name" value="WH-like_DNA-bd_sf"/>
</dbReference>
<dbReference type="PANTHER" id="PTHR43537">
    <property type="entry name" value="TRANSCRIPTIONAL REGULATOR, GNTR FAMILY"/>
    <property type="match status" value="1"/>
</dbReference>
<dbReference type="GO" id="GO:0003677">
    <property type="term" value="F:DNA binding"/>
    <property type="evidence" value="ECO:0007669"/>
    <property type="project" value="UniProtKB-KW"/>
</dbReference>
<evidence type="ECO:0000256" key="2">
    <source>
        <dbReference type="ARBA" id="ARBA00023125"/>
    </source>
</evidence>
<dbReference type="SMART" id="SM00895">
    <property type="entry name" value="FCD"/>
    <property type="match status" value="1"/>
</dbReference>
<dbReference type="Gene3D" id="1.10.10.10">
    <property type="entry name" value="Winged helix-like DNA-binding domain superfamily/Winged helix DNA-binding domain"/>
    <property type="match status" value="1"/>
</dbReference>
<keyword evidence="2" id="KW-0238">DNA-binding</keyword>
<sequence length="262" mass="28969">MRRSGVSKRRPAEPKAQDSTMQQSTKALLRLRQMILGGELDVDERLSEPKLVERIAVSRTPIRVALVKLEHEGLIEALPSGGYKIRVFNKQDVFDAIELRGTLEGLAARRAAENRPTRRALAGLARALTELDDILSGETLSEDDFSRYMNANATFHDTLLDLAASPVMREALARTVALPFASPSAFVMAQAGLPESHQILHIAQYQHHRLYEAIEAGESSRAEDLAREHARLAKRNLEIVLEQDPAVPNLPGLQLIKDAGAF</sequence>
<dbReference type="SMART" id="SM00345">
    <property type="entry name" value="HTH_GNTR"/>
    <property type="match status" value="1"/>
</dbReference>
<dbReference type="Proteomes" id="UP000028302">
    <property type="component" value="Unassembled WGS sequence"/>
</dbReference>
<dbReference type="GO" id="GO:0003700">
    <property type="term" value="F:DNA-binding transcription factor activity"/>
    <property type="evidence" value="ECO:0007669"/>
    <property type="project" value="InterPro"/>
</dbReference>
<dbReference type="Gene3D" id="1.20.120.530">
    <property type="entry name" value="GntR ligand-binding domain-like"/>
    <property type="match status" value="1"/>
</dbReference>
<dbReference type="SUPFAM" id="SSF48008">
    <property type="entry name" value="GntR ligand-binding domain-like"/>
    <property type="match status" value="1"/>
</dbReference>
<keyword evidence="1" id="KW-0805">Transcription regulation</keyword>
<evidence type="ECO:0000256" key="1">
    <source>
        <dbReference type="ARBA" id="ARBA00023015"/>
    </source>
</evidence>
<organism evidence="6 7">
    <name type="scientific">Salinisphaera hydrothermalis (strain C41B8)</name>
    <dbReference type="NCBI Taxonomy" id="1304275"/>
    <lineage>
        <taxon>Bacteria</taxon>
        <taxon>Pseudomonadati</taxon>
        <taxon>Pseudomonadota</taxon>
        <taxon>Gammaproteobacteria</taxon>
        <taxon>Salinisphaerales</taxon>
        <taxon>Salinisphaeraceae</taxon>
        <taxon>Salinisphaera</taxon>
    </lineage>
</organism>
<feature type="region of interest" description="Disordered" evidence="4">
    <location>
        <begin position="1"/>
        <end position="23"/>
    </location>
</feature>
<dbReference type="PRINTS" id="PR00035">
    <property type="entry name" value="HTHGNTR"/>
</dbReference>
<dbReference type="PATRIC" id="fig|1304275.5.peg.694"/>